<keyword evidence="3" id="KW-1133">Transmembrane helix</keyword>
<reference evidence="6" key="1">
    <citation type="submission" date="2025-05" db="UniProtKB">
        <authorList>
            <consortium name="RefSeq"/>
        </authorList>
    </citation>
    <scope>NUCLEOTIDE SEQUENCE [LARGE SCALE GENOMIC DNA]</scope>
</reference>
<sequence>MWKRSFLAFLFALSLQKAALDCETRGINNPVITPVLNVNVVKIETDRHITLRCISFNGSLPITYTFFEKNIAISPAIPKYVREPAEFNITKNSAGEMEEYKCKAKNELPDHTRYSQPILINPQTGGYSCPFCLQLLLPGLLLVLIIIIPILAFWILPKYKARKAMRDKAPRDNGNTAMEVGIYANICANQAGQEPVPGLEPWQCVPTAQEGIRHPQEIHYATPMFQEVAPRVHEACNDHKTGYLYSDLIL</sequence>
<evidence type="ECO:0000256" key="3">
    <source>
        <dbReference type="SAM" id="Phobius"/>
    </source>
</evidence>
<dbReference type="RefSeq" id="XP_072602925.1">
    <property type="nucleotide sequence ID" value="XM_072746824.1"/>
</dbReference>
<protein>
    <submittedName>
        <fullName evidence="7">Allergin-1 isoform X2</fullName>
    </submittedName>
</protein>
<evidence type="ECO:0000256" key="2">
    <source>
        <dbReference type="ARBA" id="ARBA00023180"/>
    </source>
</evidence>
<organism evidence="6 7">
    <name type="scientific">Vulpes vulpes</name>
    <name type="common">Red fox</name>
    <dbReference type="NCBI Taxonomy" id="9627"/>
    <lineage>
        <taxon>Eukaryota</taxon>
        <taxon>Metazoa</taxon>
        <taxon>Chordata</taxon>
        <taxon>Craniata</taxon>
        <taxon>Vertebrata</taxon>
        <taxon>Euteleostomi</taxon>
        <taxon>Mammalia</taxon>
        <taxon>Eutheria</taxon>
        <taxon>Laurasiatheria</taxon>
        <taxon>Carnivora</taxon>
        <taxon>Caniformia</taxon>
        <taxon>Canidae</taxon>
        <taxon>Vulpes</taxon>
    </lineage>
</organism>
<evidence type="ECO:0000313" key="7">
    <source>
        <dbReference type="RefSeq" id="XP_072602925.1"/>
    </source>
</evidence>
<keyword evidence="1 4" id="KW-0732">Signal</keyword>
<name>A0ABM4ZKC0_VULVU</name>
<evidence type="ECO:0000256" key="4">
    <source>
        <dbReference type="SAM" id="SignalP"/>
    </source>
</evidence>
<proteinExistence type="predicted"/>
<evidence type="ECO:0000256" key="1">
    <source>
        <dbReference type="ARBA" id="ARBA00022729"/>
    </source>
</evidence>
<evidence type="ECO:0000259" key="5">
    <source>
        <dbReference type="Pfam" id="PF17736"/>
    </source>
</evidence>
<dbReference type="InterPro" id="IPR040878">
    <property type="entry name" value="IL-40-like_Ig"/>
</dbReference>
<gene>
    <name evidence="7" type="primary">MILR1</name>
</gene>
<reference evidence="7" key="2">
    <citation type="submission" date="2025-08" db="UniProtKB">
        <authorList>
            <consortium name="RefSeq"/>
        </authorList>
    </citation>
    <scope>IDENTIFICATION</scope>
    <source>
        <tissue evidence="7">Cell line</tissue>
    </source>
</reference>
<keyword evidence="3" id="KW-0472">Membrane</keyword>
<feature type="chain" id="PRO_5047238017" evidence="4">
    <location>
        <begin position="22"/>
        <end position="250"/>
    </location>
</feature>
<feature type="signal peptide" evidence="4">
    <location>
        <begin position="1"/>
        <end position="21"/>
    </location>
</feature>
<evidence type="ECO:0000313" key="6">
    <source>
        <dbReference type="Proteomes" id="UP001652641"/>
    </source>
</evidence>
<dbReference type="Pfam" id="PF17736">
    <property type="entry name" value="Ig_C17orf99"/>
    <property type="match status" value="1"/>
</dbReference>
<keyword evidence="6" id="KW-1185">Reference proteome</keyword>
<dbReference type="GeneID" id="112920719"/>
<feature type="transmembrane region" description="Helical" evidence="3">
    <location>
        <begin position="135"/>
        <end position="156"/>
    </location>
</feature>
<feature type="domain" description="IL-40-like Ig" evidence="5">
    <location>
        <begin position="38"/>
        <end position="111"/>
    </location>
</feature>
<dbReference type="Proteomes" id="UP001652641">
    <property type="component" value="Chromosome 2"/>
</dbReference>
<accession>A0ABM4ZKC0</accession>
<keyword evidence="2" id="KW-0325">Glycoprotein</keyword>
<keyword evidence="3" id="KW-0812">Transmembrane</keyword>